<evidence type="ECO:0000313" key="2">
    <source>
        <dbReference type="Proteomes" id="UP000660024"/>
    </source>
</evidence>
<evidence type="ECO:0000313" key="1">
    <source>
        <dbReference type="EMBL" id="MBK0383519.1"/>
    </source>
</evidence>
<organism evidence="1 2">
    <name type="scientific">Pedobacter segetis</name>
    <dbReference type="NCBI Taxonomy" id="2793069"/>
    <lineage>
        <taxon>Bacteria</taxon>
        <taxon>Pseudomonadati</taxon>
        <taxon>Bacteroidota</taxon>
        <taxon>Sphingobacteriia</taxon>
        <taxon>Sphingobacteriales</taxon>
        <taxon>Sphingobacteriaceae</taxon>
        <taxon>Pedobacter</taxon>
    </lineage>
</organism>
<sequence length="162" mass="18869">MANRKFWTPQKIAILKKKYPLGNLKDLALELDCTITALKKQASNHKISKSIVKKTDWTDLEIEYLKNNFGKTSNKELSDYYKKNNQAIRTMAQKLGLKKQKWAWKIGEEKYVALNYGKLPIEEMITHLSKTKWAIINKYRELNGLRKSGDKTIISDFTTTLK</sequence>
<gene>
    <name evidence="1" type="ORF">I5M32_11180</name>
</gene>
<comment type="caution">
    <text evidence="1">The sequence shown here is derived from an EMBL/GenBank/DDBJ whole genome shotgun (WGS) entry which is preliminary data.</text>
</comment>
<proteinExistence type="predicted"/>
<dbReference type="RefSeq" id="WP_200586323.1">
    <property type="nucleotide sequence ID" value="NZ_JAEHFY010000014.1"/>
</dbReference>
<keyword evidence="2" id="KW-1185">Reference proteome</keyword>
<dbReference type="EMBL" id="JAEHFY010000014">
    <property type="protein sequence ID" value="MBK0383519.1"/>
    <property type="molecule type" value="Genomic_DNA"/>
</dbReference>
<protein>
    <submittedName>
        <fullName evidence="1">Uncharacterized protein</fullName>
    </submittedName>
</protein>
<name>A0ABS1BKV8_9SPHI</name>
<accession>A0ABS1BKV8</accession>
<dbReference type="Proteomes" id="UP000660024">
    <property type="component" value="Unassembled WGS sequence"/>
</dbReference>
<reference evidence="1 2" key="1">
    <citation type="submission" date="2020-12" db="EMBL/GenBank/DDBJ databases">
        <title>Bacterial novel species Pedobacter sp. SD-b isolated from soil.</title>
        <authorList>
            <person name="Jung H.-Y."/>
        </authorList>
    </citation>
    <scope>NUCLEOTIDE SEQUENCE [LARGE SCALE GENOMIC DNA]</scope>
    <source>
        <strain evidence="1 2">SD-b</strain>
    </source>
</reference>